<evidence type="ECO:0000256" key="2">
    <source>
        <dbReference type="ARBA" id="ARBA00023125"/>
    </source>
</evidence>
<name>A0A7X5R367_9MICO</name>
<keyword evidence="3" id="KW-0804">Transcription</keyword>
<accession>A0A7X5R367</accession>
<dbReference type="PANTHER" id="PTHR43537:SF5">
    <property type="entry name" value="UXU OPERON TRANSCRIPTIONAL REGULATOR"/>
    <property type="match status" value="1"/>
</dbReference>
<dbReference type="AlphaFoldDB" id="A0A7X5R367"/>
<dbReference type="PROSITE" id="PS50949">
    <property type="entry name" value="HTH_GNTR"/>
    <property type="match status" value="1"/>
</dbReference>
<dbReference type="InterPro" id="IPR008920">
    <property type="entry name" value="TF_FadR/GntR_C"/>
</dbReference>
<keyword evidence="2 6" id="KW-0238">DNA-binding</keyword>
<keyword evidence="7" id="KW-1185">Reference proteome</keyword>
<dbReference type="InterPro" id="IPR036388">
    <property type="entry name" value="WH-like_DNA-bd_sf"/>
</dbReference>
<organism evidence="6 7">
    <name type="scientific">Lysinibacter cavernae</name>
    <dbReference type="NCBI Taxonomy" id="1640652"/>
    <lineage>
        <taxon>Bacteria</taxon>
        <taxon>Bacillati</taxon>
        <taxon>Actinomycetota</taxon>
        <taxon>Actinomycetes</taxon>
        <taxon>Micrococcales</taxon>
        <taxon>Microbacteriaceae</taxon>
        <taxon>Lysinibacter</taxon>
    </lineage>
</organism>
<dbReference type="Proteomes" id="UP000541033">
    <property type="component" value="Unassembled WGS sequence"/>
</dbReference>
<protein>
    <submittedName>
        <fullName evidence="6">DNA-binding FadR family transcriptional regulator</fullName>
    </submittedName>
</protein>
<proteinExistence type="predicted"/>
<dbReference type="GO" id="GO:0003677">
    <property type="term" value="F:DNA binding"/>
    <property type="evidence" value="ECO:0007669"/>
    <property type="project" value="UniProtKB-KW"/>
</dbReference>
<dbReference type="InterPro" id="IPR036390">
    <property type="entry name" value="WH_DNA-bd_sf"/>
</dbReference>
<evidence type="ECO:0000313" key="6">
    <source>
        <dbReference type="EMBL" id="NIH54766.1"/>
    </source>
</evidence>
<evidence type="ECO:0000256" key="4">
    <source>
        <dbReference type="SAM" id="MobiDB-lite"/>
    </source>
</evidence>
<dbReference type="SUPFAM" id="SSF48008">
    <property type="entry name" value="GntR ligand-binding domain-like"/>
    <property type="match status" value="1"/>
</dbReference>
<evidence type="ECO:0000259" key="5">
    <source>
        <dbReference type="PROSITE" id="PS50949"/>
    </source>
</evidence>
<dbReference type="SMART" id="SM00895">
    <property type="entry name" value="FCD"/>
    <property type="match status" value="1"/>
</dbReference>
<dbReference type="SUPFAM" id="SSF46785">
    <property type="entry name" value="Winged helix' DNA-binding domain"/>
    <property type="match status" value="1"/>
</dbReference>
<dbReference type="CDD" id="cd07377">
    <property type="entry name" value="WHTH_GntR"/>
    <property type="match status" value="1"/>
</dbReference>
<keyword evidence="1" id="KW-0805">Transcription regulation</keyword>
<dbReference type="Gene3D" id="1.20.120.530">
    <property type="entry name" value="GntR ligand-binding domain-like"/>
    <property type="match status" value="1"/>
</dbReference>
<dbReference type="RefSeq" id="WP_167151302.1">
    <property type="nucleotide sequence ID" value="NZ_JAAMOX010000002.1"/>
</dbReference>
<comment type="caution">
    <text evidence="6">The sequence shown here is derived from an EMBL/GenBank/DDBJ whole genome shotgun (WGS) entry which is preliminary data.</text>
</comment>
<feature type="region of interest" description="Disordered" evidence="4">
    <location>
        <begin position="1"/>
        <end position="25"/>
    </location>
</feature>
<dbReference type="PANTHER" id="PTHR43537">
    <property type="entry name" value="TRANSCRIPTIONAL REGULATOR, GNTR FAMILY"/>
    <property type="match status" value="1"/>
</dbReference>
<dbReference type="Pfam" id="PF07729">
    <property type="entry name" value="FCD"/>
    <property type="match status" value="1"/>
</dbReference>
<dbReference type="Pfam" id="PF00392">
    <property type="entry name" value="GntR"/>
    <property type="match status" value="1"/>
</dbReference>
<evidence type="ECO:0000256" key="1">
    <source>
        <dbReference type="ARBA" id="ARBA00023015"/>
    </source>
</evidence>
<dbReference type="SMART" id="SM00345">
    <property type="entry name" value="HTH_GNTR"/>
    <property type="match status" value="1"/>
</dbReference>
<dbReference type="InterPro" id="IPR000524">
    <property type="entry name" value="Tscrpt_reg_HTH_GntR"/>
</dbReference>
<dbReference type="InterPro" id="IPR011711">
    <property type="entry name" value="GntR_C"/>
</dbReference>
<reference evidence="6 7" key="1">
    <citation type="submission" date="2020-02" db="EMBL/GenBank/DDBJ databases">
        <title>Sequencing the genomes of 1000 actinobacteria strains.</title>
        <authorList>
            <person name="Klenk H.-P."/>
        </authorList>
    </citation>
    <scope>NUCLEOTIDE SEQUENCE [LARGE SCALE GENOMIC DNA]</scope>
    <source>
        <strain evidence="6 7">DSM 27960</strain>
    </source>
</reference>
<dbReference type="Gene3D" id="1.10.10.10">
    <property type="entry name" value="Winged helix-like DNA-binding domain superfamily/Winged helix DNA-binding domain"/>
    <property type="match status" value="1"/>
</dbReference>
<evidence type="ECO:0000313" key="7">
    <source>
        <dbReference type="Proteomes" id="UP000541033"/>
    </source>
</evidence>
<feature type="domain" description="HTH gntR-type" evidence="5">
    <location>
        <begin position="26"/>
        <end position="94"/>
    </location>
</feature>
<gene>
    <name evidence="6" type="ORF">FHX76_002662</name>
</gene>
<sequence>MNTSNTSQNETHKLPTGSPLGKTNRNRLSSQVADRIMSDVIARGLQPGDQLETEPALVERYDVSRSVIREAGRILDERGLVDIRPGRGMTVAAFDGSGIAKQYELMLELNKGSFEQLMEMRLVLEVGISELAAINHTEEDAVLIQAALDGYNSTSDDSREVLEWDLAFHRAIAAASQNPFFVHSVDPINDYLRKTYEHSMGYAAAQEATNREHHEIANAIFARDTELAAKATRNHLTRVRDDSGTLARRQPQD</sequence>
<evidence type="ECO:0000256" key="3">
    <source>
        <dbReference type="ARBA" id="ARBA00023163"/>
    </source>
</evidence>
<dbReference type="EMBL" id="JAAMOX010000002">
    <property type="protein sequence ID" value="NIH54766.1"/>
    <property type="molecule type" value="Genomic_DNA"/>
</dbReference>
<dbReference type="GO" id="GO:0003700">
    <property type="term" value="F:DNA-binding transcription factor activity"/>
    <property type="evidence" value="ECO:0007669"/>
    <property type="project" value="InterPro"/>
</dbReference>